<evidence type="ECO:0000259" key="1">
    <source>
        <dbReference type="Pfam" id="PF01661"/>
    </source>
</evidence>
<feature type="domain" description="Macro" evidence="1">
    <location>
        <begin position="76"/>
        <end position="163"/>
    </location>
</feature>
<dbReference type="InterPro" id="IPR043472">
    <property type="entry name" value="Macro_dom-like"/>
</dbReference>
<name>S0EZM7_CHTCT</name>
<dbReference type="InParanoid" id="S0EZM7"/>
<dbReference type="Pfam" id="PF01661">
    <property type="entry name" value="Macro"/>
    <property type="match status" value="1"/>
</dbReference>
<dbReference type="Gene3D" id="3.40.220.10">
    <property type="entry name" value="Leucine Aminopeptidase, subunit E, domain 1"/>
    <property type="match status" value="1"/>
</dbReference>
<dbReference type="EMBL" id="HF951689">
    <property type="protein sequence ID" value="CCW36411.1"/>
    <property type="molecule type" value="Genomic_DNA"/>
</dbReference>
<dbReference type="InterPro" id="IPR002589">
    <property type="entry name" value="Macro_dom"/>
</dbReference>
<dbReference type="STRING" id="454171.CP488_01473"/>
<sequence>MVVVHLPTSQENRPSWRRCLRSLRLAQPFIHPLYRVQRDGLNVQLWSASYKLPARMLGAPFFRRKQAFIVPVSPDLKMVYGAAKLARDYGADRPQREADRFAPLPPGEALIVSGARYRYTYTALAVIFDQQKQSSPERIVHAVRRAMELARQRDCTGVILPDFTNNLMPQPNQVTPSLQRAVAEATALAMVEAIRACRGLMEHIHLWCYDPSNAEVYLRELRRL</sequence>
<organism evidence="2 3">
    <name type="scientific">Chthonomonas calidirosea (strain DSM 23976 / ICMP 18418 / T49)</name>
    <dbReference type="NCBI Taxonomy" id="1303518"/>
    <lineage>
        <taxon>Bacteria</taxon>
        <taxon>Bacillati</taxon>
        <taxon>Armatimonadota</taxon>
        <taxon>Chthonomonadia</taxon>
        <taxon>Chthonomonadales</taxon>
        <taxon>Chthonomonadaceae</taxon>
        <taxon>Chthonomonas</taxon>
    </lineage>
</organism>
<protein>
    <submittedName>
        <fullName evidence="2">Predicted phosphatase homologous to the C-terminal domain of histone macroH2A1</fullName>
    </submittedName>
</protein>
<dbReference type="HOGENOM" id="CLU_1233235_0_0_0"/>
<dbReference type="KEGG" id="ccz:CCALI_02618"/>
<gene>
    <name evidence="2" type="ORF">CCALI_02618</name>
</gene>
<dbReference type="AlphaFoldDB" id="S0EZM7"/>
<dbReference type="RefSeq" id="WP_016483920.1">
    <property type="nucleotide sequence ID" value="NC_021487.1"/>
</dbReference>
<evidence type="ECO:0000313" key="2">
    <source>
        <dbReference type="EMBL" id="CCW36411.1"/>
    </source>
</evidence>
<reference evidence="3" key="1">
    <citation type="submission" date="2013-03" db="EMBL/GenBank/DDBJ databases">
        <title>Genome sequence of Chthonomonas calidirosea, the first sequenced genome from the Armatimonadetes phylum (formally candidate division OP10).</title>
        <authorList>
            <person name="Lee K.C.Y."/>
            <person name="Morgan X.C."/>
            <person name="Dunfield P.F."/>
            <person name="Tamas I."/>
            <person name="Houghton K.M."/>
            <person name="Vyssotski M."/>
            <person name="Ryan J.L.J."/>
            <person name="Lagutin K."/>
            <person name="McDonald I.R."/>
            <person name="Stott M.B."/>
        </authorList>
    </citation>
    <scope>NUCLEOTIDE SEQUENCE [LARGE SCALE GENOMIC DNA]</scope>
    <source>
        <strain evidence="3">DSM 23976 / ICMP 18418 / T49</strain>
    </source>
</reference>
<dbReference type="SUPFAM" id="SSF52949">
    <property type="entry name" value="Macro domain-like"/>
    <property type="match status" value="1"/>
</dbReference>
<dbReference type="Proteomes" id="UP000014227">
    <property type="component" value="Chromosome I"/>
</dbReference>
<proteinExistence type="predicted"/>
<dbReference type="PATRIC" id="fig|1303518.3.peg.2721"/>
<accession>S0EZM7</accession>
<keyword evidence="3" id="KW-1185">Reference proteome</keyword>
<evidence type="ECO:0000313" key="3">
    <source>
        <dbReference type="Proteomes" id="UP000014227"/>
    </source>
</evidence>